<dbReference type="GO" id="GO:0032580">
    <property type="term" value="C:Golgi cisterna membrane"/>
    <property type="evidence" value="ECO:0007669"/>
    <property type="project" value="UniProtKB-SubCell"/>
</dbReference>
<sequence length="645" mass="77023">MFHHRDLGDDLPNLLSMPRPPHQKWVWMNMESPENSERWTDIDGLFNLTASYRRDSDVWVPYGRILPTSVKNETFKIPPKDKLVCWIVSNWNPHYRRVEYFNELSKHIKIEGYGRHFNRYINDEDYVPTLSSCKFYLSFESSIHEDYVTEKLFNPLISGTVPVVLGPPRENYEEFIPADSFIHVDDFKSPQELAEHLKFLDQNQEVYERYFTWRQAFTAKDGKVQKRSVFSLSVGRRVSEEINSSVKDDRSQYDKAHGVLFHHRDIGGDFTELLKRPRPPHQKWVWMNMESPDNSGRNDRFDAVFNLTTNYRRDSDVWVPYGRIIEISEKDKPFKIPPKDKLVCWIVSNWNPNFRRVKFFNELSKHIKIEAYGRHFNRYISSEDYRTIVSGCKFYLSFENSIHKDYFTEKLFNPLIIGTVPVVLGPSRENYEEFIPADAFIHVDDFKSPQELAERLKFLDQNQEVYERYFTWRQHFTAIGAHFGLEHACRSCDLIKRNKSYRVFKNLNKWYINNEDYVPTLSSCKFYLSFESSIHEDYFTEKLFNPLIYGTVPVVLGPPRENYEEFIPTDSFIHVDDFKSPQELAEHLKFLDQNQEVYERYFTWRQHFTAERSMFGVEQACRICDHIKQYKGYKVVKNLSTWYWG</sequence>
<evidence type="ECO:0000256" key="22">
    <source>
        <dbReference type="ARBA" id="ARBA00043828"/>
    </source>
</evidence>
<keyword evidence="7 24" id="KW-0812">Transmembrane</keyword>
<comment type="catalytic activity">
    <reaction evidence="22">
        <text>beta-D-Gal-(1-&gt;4)-beta-D-GlcNAc-(1-&gt;3)-beta-D-Gal-(1-&gt;4)-D-Glc + GDP-beta-L-fucose = beta-D-Gal-(1-&gt;4)-[alpha-L-Fuc-(1-&gt;3)]-beta-D-GlcNAc-(1-&gt;3)-beta-D-Gal-(1-&gt;4)-D-Glc + GDP + H(+)</text>
        <dbReference type="Rhea" id="RHEA:77187"/>
        <dbReference type="ChEBI" id="CHEBI:15378"/>
        <dbReference type="ChEBI" id="CHEBI:57273"/>
        <dbReference type="ChEBI" id="CHEBI:58189"/>
        <dbReference type="ChEBI" id="CHEBI:60239"/>
        <dbReference type="ChEBI" id="CHEBI:61352"/>
    </reaction>
    <physiologicalReaction direction="left-to-right" evidence="22">
        <dbReference type="Rhea" id="RHEA:77188"/>
    </physiologicalReaction>
</comment>
<comment type="catalytic activity">
    <reaction evidence="20">
        <text>a neolactoside nLc4Cer + GDP-beta-L-fucose = a neolactoside III(3)-alpha-Fuc-nLc4Cer + GDP + H(+)</text>
        <dbReference type="Rhea" id="RHEA:48376"/>
        <dbReference type="ChEBI" id="CHEBI:15378"/>
        <dbReference type="ChEBI" id="CHEBI:57273"/>
        <dbReference type="ChEBI" id="CHEBI:58189"/>
        <dbReference type="ChEBI" id="CHEBI:90376"/>
        <dbReference type="ChEBI" id="CHEBI:90379"/>
    </reaction>
    <physiologicalReaction direction="left-to-right" evidence="20">
        <dbReference type="Rhea" id="RHEA:48377"/>
    </physiologicalReaction>
</comment>
<evidence type="ECO:0000256" key="15">
    <source>
        <dbReference type="ARBA" id="ARBA00029329"/>
    </source>
</evidence>
<evidence type="ECO:0000256" key="11">
    <source>
        <dbReference type="ARBA" id="ARBA00023098"/>
    </source>
</evidence>
<keyword evidence="28" id="KW-1185">Reference proteome</keyword>
<proteinExistence type="inferred from homology"/>
<evidence type="ECO:0000256" key="1">
    <source>
        <dbReference type="ARBA" id="ARBA00004922"/>
    </source>
</evidence>
<dbReference type="Proteomes" id="UP000824219">
    <property type="component" value="Linkage Group LG14"/>
</dbReference>
<evidence type="ECO:0000256" key="20">
    <source>
        <dbReference type="ARBA" id="ARBA00036757"/>
    </source>
</evidence>
<comment type="catalytic activity">
    <reaction evidence="23">
        <text>an alpha-L-Fuc-(1-&gt;2)-beta-D-Gal-(1-&gt;4)-beta-D-GlcNAc derivative + GDP-beta-L-fucose = an alpha-L-Fuc-(1-&gt;2)-beta-D-Gal-(1-&gt;4)-[alpha-L-Fuc-(1-&gt;3)]-beta-D-GlcNAc derivative + GDP + H(+)</text>
        <dbReference type="Rhea" id="RHEA:77191"/>
        <dbReference type="ChEBI" id="CHEBI:15378"/>
        <dbReference type="ChEBI" id="CHEBI:57273"/>
        <dbReference type="ChEBI" id="CHEBI:58189"/>
        <dbReference type="ChEBI" id="CHEBI:133510"/>
        <dbReference type="ChEBI" id="CHEBI:195560"/>
    </reaction>
    <physiologicalReaction direction="left-to-right" evidence="23">
        <dbReference type="Rhea" id="RHEA:77192"/>
    </physiologicalReaction>
</comment>
<evidence type="ECO:0000256" key="7">
    <source>
        <dbReference type="ARBA" id="ARBA00022692"/>
    </source>
</evidence>
<reference evidence="27 28" key="1">
    <citation type="submission" date="2021-06" db="EMBL/GenBank/DDBJ databases">
        <title>Chromosome-level genome assembly of the red-tail catfish (Hemibagrus wyckioides).</title>
        <authorList>
            <person name="Shao F."/>
        </authorList>
    </citation>
    <scope>NUCLEOTIDE SEQUENCE [LARGE SCALE GENOMIC DNA]</scope>
    <source>
        <strain evidence="27">EC202008001</strain>
        <tissue evidence="27">Blood</tissue>
    </source>
</reference>
<keyword evidence="10 24" id="KW-0333">Golgi apparatus</keyword>
<feature type="domain" description="Fucosyltransferase C-terminal" evidence="25">
    <location>
        <begin position="78"/>
        <end position="229"/>
    </location>
</feature>
<feature type="domain" description="Fucosyltransferase C-terminal" evidence="25">
    <location>
        <begin position="513"/>
        <end position="642"/>
    </location>
</feature>
<accession>A0A9D3NPE4</accession>
<dbReference type="SUPFAM" id="SSF53756">
    <property type="entry name" value="UDP-Glycosyltransferase/glycogen phosphorylase"/>
    <property type="match status" value="3"/>
</dbReference>
<organism evidence="27 28">
    <name type="scientific">Hemibagrus wyckioides</name>
    <dbReference type="NCBI Taxonomy" id="337641"/>
    <lineage>
        <taxon>Eukaryota</taxon>
        <taxon>Metazoa</taxon>
        <taxon>Chordata</taxon>
        <taxon>Craniata</taxon>
        <taxon>Vertebrata</taxon>
        <taxon>Euteleostomi</taxon>
        <taxon>Actinopterygii</taxon>
        <taxon>Neopterygii</taxon>
        <taxon>Teleostei</taxon>
        <taxon>Ostariophysi</taxon>
        <taxon>Siluriformes</taxon>
        <taxon>Bagridae</taxon>
        <taxon>Hemibagrus</taxon>
    </lineage>
</organism>
<comment type="similarity">
    <text evidence="3 24">Belongs to the glycosyltransferase 10 family.</text>
</comment>
<evidence type="ECO:0000256" key="4">
    <source>
        <dbReference type="ARBA" id="ARBA00011738"/>
    </source>
</evidence>
<evidence type="ECO:0000256" key="5">
    <source>
        <dbReference type="ARBA" id="ARBA00022676"/>
    </source>
</evidence>
<feature type="domain" description="Fucosyltransferase C-terminal" evidence="25">
    <location>
        <begin position="337"/>
        <end position="510"/>
    </location>
</feature>
<dbReference type="OrthoDB" id="427096at2759"/>
<feature type="domain" description="Fucosyltransferase N-terminal" evidence="26">
    <location>
        <begin position="243"/>
        <end position="322"/>
    </location>
</feature>
<keyword evidence="8" id="KW-0735">Signal-anchor</keyword>
<dbReference type="GO" id="GO:0017083">
    <property type="term" value="F:4-galactosyl-N-acetylglucosaminide 3-alpha-L-fucosyltransferase activity"/>
    <property type="evidence" value="ECO:0007669"/>
    <property type="project" value="UniProtKB-EC"/>
</dbReference>
<dbReference type="PANTHER" id="PTHR11929:SF10">
    <property type="entry name" value="4-GALACTOSYL-N-ACETYLGLUCOSAMINIDE 3-ALPHA-L-FUCOSYLTRANSFERASE 9"/>
    <property type="match status" value="1"/>
</dbReference>
<evidence type="ECO:0000256" key="13">
    <source>
        <dbReference type="ARBA" id="ARBA00023157"/>
    </source>
</evidence>
<comment type="catalytic activity">
    <reaction evidence="15">
        <text>a beta-D-galactosyl-(1-&gt;4)-N-acetyl-beta-D-glucosaminyl derivative + GDP-beta-L-fucose = a beta-D-galactosyl-(1-&gt;4)-[alpha-L-fucosyl-(1-&gt;3)]-N-acetyl-beta-D-glucosaminyl derivative + GDP + H(+)</text>
        <dbReference type="Rhea" id="RHEA:14257"/>
        <dbReference type="ChEBI" id="CHEBI:15378"/>
        <dbReference type="ChEBI" id="CHEBI:57273"/>
        <dbReference type="ChEBI" id="CHEBI:58189"/>
        <dbReference type="ChEBI" id="CHEBI:133507"/>
        <dbReference type="ChEBI" id="CHEBI:137941"/>
        <dbReference type="EC" id="2.4.1.152"/>
    </reaction>
    <physiologicalReaction direction="left-to-right" evidence="15">
        <dbReference type="Rhea" id="RHEA:14258"/>
    </physiologicalReaction>
</comment>
<evidence type="ECO:0000256" key="14">
    <source>
        <dbReference type="ARBA" id="ARBA00023180"/>
    </source>
</evidence>
<evidence type="ECO:0000259" key="26">
    <source>
        <dbReference type="Pfam" id="PF17039"/>
    </source>
</evidence>
<dbReference type="PANTHER" id="PTHR11929">
    <property type="entry name" value="ALPHA- 1,3 -FUCOSYLTRANSFERASE"/>
    <property type="match status" value="1"/>
</dbReference>
<evidence type="ECO:0000256" key="2">
    <source>
        <dbReference type="ARBA" id="ARBA00004934"/>
    </source>
</evidence>
<keyword evidence="9" id="KW-1133">Transmembrane helix</keyword>
<evidence type="ECO:0000256" key="17">
    <source>
        <dbReference type="ARBA" id="ARBA00036234"/>
    </source>
</evidence>
<keyword evidence="12" id="KW-0472">Membrane</keyword>
<evidence type="ECO:0000256" key="10">
    <source>
        <dbReference type="ARBA" id="ARBA00023034"/>
    </source>
</evidence>
<dbReference type="Pfam" id="PF17039">
    <property type="entry name" value="Glyco_tran_10_N"/>
    <property type="match status" value="2"/>
</dbReference>
<dbReference type="Gene3D" id="3.40.50.11660">
    <property type="entry name" value="Glycosyl transferase family 10, C-terminal domain"/>
    <property type="match status" value="3"/>
</dbReference>
<protein>
    <recommendedName>
        <fullName evidence="24">Fucosyltransferase</fullName>
        <ecNumber evidence="24">2.4.1.-</ecNumber>
    </recommendedName>
</protein>
<dbReference type="FunFam" id="3.40.50.11660:FF:000001">
    <property type="entry name" value="alpha-(1,3)-fucosyltransferase 9"/>
    <property type="match status" value="2"/>
</dbReference>
<evidence type="ECO:0000256" key="18">
    <source>
        <dbReference type="ARBA" id="ARBA00036295"/>
    </source>
</evidence>
<comment type="caution">
    <text evidence="27">The sequence shown here is derived from an EMBL/GenBank/DDBJ whole genome shotgun (WGS) entry which is preliminary data.</text>
</comment>
<dbReference type="GO" id="GO:0006629">
    <property type="term" value="P:lipid metabolic process"/>
    <property type="evidence" value="ECO:0007669"/>
    <property type="project" value="UniProtKB-KW"/>
</dbReference>
<comment type="pathway">
    <text evidence="2">Glycolipid biosynthesis.</text>
</comment>
<dbReference type="InterPro" id="IPR038577">
    <property type="entry name" value="GT10-like_C_sf"/>
</dbReference>
<keyword evidence="13" id="KW-1015">Disulfide bond</keyword>
<comment type="catalytic activity">
    <reaction evidence="18">
        <text>alpha-N-glycoloylneuraminosyl-(2-&gt;3)-beta-D-galactosyl-(1-&gt;4)-N-acetyl-beta-D-glucosaminyl-(1-&gt;3)-beta-D-galactosyl-(1-&gt;4)-N-acetyl-beta-D-glucosaminyl-(1-&gt;3)-beta-D-galactosyl-(1-&gt;4)-beta-D-glucosyl-(1&lt;-&gt;1')-ceramide + GDP-beta-L-fucose = alpha-N-glycoloylneuraminosyl-(2-&gt;3)-beta-D-galactosyl-(1-&gt;4)-N-acetyl-beta-D-glucosaminyl-(1-&gt;3)-beta-D-galactosyl-(1-&gt;4)-[alpha-L-fucosyl-(1-&gt;3)]-N-acetyl-beta-D-glucosaminyl-(1-&gt;3)-beta-D-galactosyl-(1-&gt;4)-beta-D-glucosyl-(1&lt;-&gt;1')-ceramide + GDP + H(+)</text>
        <dbReference type="Rhea" id="RHEA:48388"/>
        <dbReference type="ChEBI" id="CHEBI:15378"/>
        <dbReference type="ChEBI" id="CHEBI:57273"/>
        <dbReference type="ChEBI" id="CHEBI:58189"/>
        <dbReference type="ChEBI" id="CHEBI:90383"/>
        <dbReference type="ChEBI" id="CHEBI:90384"/>
    </reaction>
    <physiologicalReaction direction="left-to-right" evidence="18">
        <dbReference type="Rhea" id="RHEA:48389"/>
    </physiologicalReaction>
</comment>
<keyword evidence="6 24" id="KW-0808">Transferase</keyword>
<dbReference type="AlphaFoldDB" id="A0A9D3NPE4"/>
<comment type="catalytic activity">
    <reaction evidence="19">
        <text>an N-acetyl-alpha-neuraminyl-(2-&gt;3)-beta-D-galactosyl-(1-&gt;4)-N-acetyl-beta-D-glucosaminyl derivative + GDP-beta-L-fucose = an alpha-Neu5Ac-(2-&gt;3)-beta-D-Gal-(1-&gt;4)-[alpha-L-Fuc-(1-&gt;3)]-beta-D-GlcNAc derivative + GDP + H(+)</text>
        <dbReference type="Rhea" id="RHEA:56076"/>
        <dbReference type="ChEBI" id="CHEBI:15378"/>
        <dbReference type="ChEBI" id="CHEBI:57273"/>
        <dbReference type="ChEBI" id="CHEBI:58189"/>
        <dbReference type="ChEBI" id="CHEBI:136545"/>
        <dbReference type="ChEBI" id="CHEBI:139509"/>
    </reaction>
    <physiologicalReaction direction="left-to-right" evidence="19">
        <dbReference type="Rhea" id="RHEA:56077"/>
    </physiologicalReaction>
</comment>
<name>A0A9D3NPE4_9TELE</name>
<comment type="subcellular location">
    <subcellularLocation>
        <location evidence="24">Golgi apparatus</location>
        <location evidence="24">Golgi stack membrane</location>
        <topology evidence="24">Single-pass type II membrane protein</topology>
    </subcellularLocation>
    <subcellularLocation>
        <location evidence="21">Golgi apparatus</location>
        <location evidence="21">trans-Golgi network membrane</location>
        <topology evidence="21">Single-pass type II membrane protein</topology>
    </subcellularLocation>
</comment>
<keyword evidence="11" id="KW-0443">Lipid metabolism</keyword>
<evidence type="ECO:0000256" key="23">
    <source>
        <dbReference type="ARBA" id="ARBA00043838"/>
    </source>
</evidence>
<feature type="domain" description="Fucosyltransferase N-terminal" evidence="26">
    <location>
        <begin position="2"/>
        <end position="63"/>
    </location>
</feature>
<keyword evidence="5 24" id="KW-0328">Glycosyltransferase</keyword>
<evidence type="ECO:0000256" key="12">
    <source>
        <dbReference type="ARBA" id="ARBA00023136"/>
    </source>
</evidence>
<dbReference type="EMBL" id="JAHKSW010000014">
    <property type="protein sequence ID" value="KAG7324690.1"/>
    <property type="molecule type" value="Genomic_DNA"/>
</dbReference>
<dbReference type="InterPro" id="IPR001503">
    <property type="entry name" value="Glyco_trans_10"/>
</dbReference>
<dbReference type="Pfam" id="PF00852">
    <property type="entry name" value="Glyco_transf_10"/>
    <property type="match status" value="3"/>
</dbReference>
<comment type="subunit">
    <text evidence="4">Homodimer.</text>
</comment>
<gene>
    <name evidence="27" type="ORF">KOW79_012706</name>
</gene>
<evidence type="ECO:0000259" key="25">
    <source>
        <dbReference type="Pfam" id="PF00852"/>
    </source>
</evidence>
<evidence type="ECO:0000256" key="3">
    <source>
        <dbReference type="ARBA" id="ARBA00008919"/>
    </source>
</evidence>
<comment type="catalytic activity">
    <reaction evidence="17">
        <text>an alpha-Neu5Ac-(2-&gt;3)-beta-D-Gal-(1-&gt;4)-beta-D-GlcNAc-(1-&gt;3)-beta-D-Gal-(1-&gt;4)-beta-D-GlcNAc derivative + GDP-beta-L-fucose = an alpha-Neu5Ac-(2-&gt;3)-beta-D-Gal-(1-&gt;4)-beta-D-GlcNAc-(1-&gt;3)-beta-D-Gal-(1-&gt;4)-[alpha-L-Fuc-(1-&gt;3)]-beta-D-GlcNAc derivative + GDP + H(+)</text>
        <dbReference type="Rhea" id="RHEA:68044"/>
        <dbReference type="ChEBI" id="CHEBI:15378"/>
        <dbReference type="ChEBI" id="CHEBI:57273"/>
        <dbReference type="ChEBI" id="CHEBI:58189"/>
        <dbReference type="ChEBI" id="CHEBI:145343"/>
        <dbReference type="ChEBI" id="CHEBI:176900"/>
    </reaction>
    <physiologicalReaction direction="left-to-right" evidence="17">
        <dbReference type="Rhea" id="RHEA:68045"/>
    </physiologicalReaction>
</comment>
<evidence type="ECO:0000313" key="28">
    <source>
        <dbReference type="Proteomes" id="UP000824219"/>
    </source>
</evidence>
<comment type="pathway">
    <text evidence="1">Protein modification; protein glycosylation.</text>
</comment>
<evidence type="ECO:0000256" key="6">
    <source>
        <dbReference type="ARBA" id="ARBA00022679"/>
    </source>
</evidence>
<evidence type="ECO:0000256" key="21">
    <source>
        <dbReference type="ARBA" id="ARBA00037848"/>
    </source>
</evidence>
<evidence type="ECO:0000256" key="8">
    <source>
        <dbReference type="ARBA" id="ARBA00022968"/>
    </source>
</evidence>
<dbReference type="InterPro" id="IPR031481">
    <property type="entry name" value="Glyco_tran_10_N"/>
</dbReference>
<evidence type="ECO:0000256" key="24">
    <source>
        <dbReference type="RuleBase" id="RU003832"/>
    </source>
</evidence>
<evidence type="ECO:0000256" key="19">
    <source>
        <dbReference type="ARBA" id="ARBA00036481"/>
    </source>
</evidence>
<evidence type="ECO:0000256" key="16">
    <source>
        <dbReference type="ARBA" id="ARBA00036053"/>
    </source>
</evidence>
<comment type="catalytic activity">
    <reaction evidence="16">
        <text>alpha-D-galactosyl-(1-&gt;3)-beta-D-galactosyl-(1-&gt;4)-N-acetyl-beta-D-glucosaminyl-(1-&gt;3)-beta-D-galactosyl-(1-&gt;4)-beta-D-glucosyl-(1&lt;-&gt;1')-ceramide + GDP-beta-L-fucose = a neolactoside IV(3)-alpha-Gal,III(3)-alpha-Fuc-nLc4Cer + GDP + H(+)</text>
        <dbReference type="Rhea" id="RHEA:48380"/>
        <dbReference type="ChEBI" id="CHEBI:15378"/>
        <dbReference type="ChEBI" id="CHEBI:57273"/>
        <dbReference type="ChEBI" id="CHEBI:58189"/>
        <dbReference type="ChEBI" id="CHEBI:90380"/>
        <dbReference type="ChEBI" id="CHEBI:90381"/>
    </reaction>
    <physiologicalReaction direction="left-to-right" evidence="16">
        <dbReference type="Rhea" id="RHEA:48381"/>
    </physiologicalReaction>
</comment>
<evidence type="ECO:0000313" key="27">
    <source>
        <dbReference type="EMBL" id="KAG7324690.1"/>
    </source>
</evidence>
<dbReference type="EC" id="2.4.1.-" evidence="24"/>
<keyword evidence="14" id="KW-0325">Glycoprotein</keyword>
<dbReference type="InterPro" id="IPR055270">
    <property type="entry name" value="Glyco_tran_10_C"/>
</dbReference>
<evidence type="ECO:0000256" key="9">
    <source>
        <dbReference type="ARBA" id="ARBA00022989"/>
    </source>
</evidence>